<reference evidence="2 3" key="1">
    <citation type="journal article" date="2012" name="Science">
        <title>Ecological populations of bacteria act as socially cohesive units of antibiotic production and resistance.</title>
        <authorList>
            <person name="Cordero O.X."/>
            <person name="Wildschutte H."/>
            <person name="Kirkup B."/>
            <person name="Proehl S."/>
            <person name="Ngo L."/>
            <person name="Hussain F."/>
            <person name="Le Roux F."/>
            <person name="Mincer T."/>
            <person name="Polz M.F."/>
        </authorList>
    </citation>
    <scope>NUCLEOTIDE SEQUENCE [LARGE SCALE GENOMIC DNA]</scope>
    <source>
        <strain evidence="2 3">1S-45</strain>
    </source>
</reference>
<sequence length="177" mass="19551">MNIKEVGLLSSIGLFSFAAQAQDELKGKWQPGFSGSATFIVGAVESNSQENSGNETINSLDEKAEKTTETFVFPIAASNLNYTFSSGNQRVFIGTSNSDIALGRPHVEVGYRQHVENIGTFGFMYIPGVVPTTTWEDPFLVGKKDKKPTVELMVFVFNIMTFLIHIFPLKYLPDKKS</sequence>
<evidence type="ECO:0000313" key="3">
    <source>
        <dbReference type="Proteomes" id="UP000094070"/>
    </source>
</evidence>
<dbReference type="EMBL" id="AJYK02000082">
    <property type="protein sequence ID" value="OEF23889.1"/>
    <property type="molecule type" value="Genomic_DNA"/>
</dbReference>
<feature type="transmembrane region" description="Helical" evidence="1">
    <location>
        <begin position="152"/>
        <end position="172"/>
    </location>
</feature>
<accession>A0A1E5E0E7</accession>
<keyword evidence="3" id="KW-1185">Reference proteome</keyword>
<dbReference type="Pfam" id="PF11059">
    <property type="entry name" value="DUF2860"/>
    <property type="match status" value="1"/>
</dbReference>
<evidence type="ECO:0000256" key="1">
    <source>
        <dbReference type="SAM" id="Phobius"/>
    </source>
</evidence>
<dbReference type="AlphaFoldDB" id="A0A1E5E0E7"/>
<keyword evidence="1" id="KW-0472">Membrane</keyword>
<gene>
    <name evidence="2" type="ORF">A1QC_01700</name>
</gene>
<dbReference type="STRING" id="1188252.A1QC_01700"/>
<protein>
    <submittedName>
        <fullName evidence="2">Uncharacterized protein</fullName>
    </submittedName>
</protein>
<dbReference type="OrthoDB" id="6199337at2"/>
<comment type="caution">
    <text evidence="2">The sequence shown here is derived from an EMBL/GenBank/DDBJ whole genome shotgun (WGS) entry which is preliminary data.</text>
</comment>
<dbReference type="InterPro" id="IPR016896">
    <property type="entry name" value="DUF2860"/>
</dbReference>
<keyword evidence="1" id="KW-1133">Transmembrane helix</keyword>
<keyword evidence="1" id="KW-0812">Transmembrane</keyword>
<evidence type="ECO:0000313" key="2">
    <source>
        <dbReference type="EMBL" id="OEF23889.1"/>
    </source>
</evidence>
<name>A0A1E5E0E7_9VIBR</name>
<dbReference type="Proteomes" id="UP000094070">
    <property type="component" value="Unassembled WGS sequence"/>
</dbReference>
<proteinExistence type="predicted"/>
<organism evidence="2 3">
    <name type="scientific">Vibrio rumoiensis 1S-45</name>
    <dbReference type="NCBI Taxonomy" id="1188252"/>
    <lineage>
        <taxon>Bacteria</taxon>
        <taxon>Pseudomonadati</taxon>
        <taxon>Pseudomonadota</taxon>
        <taxon>Gammaproteobacteria</taxon>
        <taxon>Vibrionales</taxon>
        <taxon>Vibrionaceae</taxon>
        <taxon>Vibrio</taxon>
    </lineage>
</organism>